<gene>
    <name evidence="1" type="ORF">E2986_12334</name>
</gene>
<sequence length="99" mass="11406">MYTSSTHKCTQFFGQCSATSENNKTRAFCYGDIYGMRPMDLVEDGLSTGWARKSDFWPTLDITLIIILGYLREPQNSEKVVHQLRMLETAVYNLEKSKK</sequence>
<keyword evidence="2" id="KW-1185">Reference proteome</keyword>
<evidence type="ECO:0000313" key="2">
    <source>
        <dbReference type="Proteomes" id="UP000655588"/>
    </source>
</evidence>
<dbReference type="EMBL" id="WNWW01000876">
    <property type="protein sequence ID" value="KAF3421261.1"/>
    <property type="molecule type" value="Genomic_DNA"/>
</dbReference>
<evidence type="ECO:0000313" key="1">
    <source>
        <dbReference type="EMBL" id="KAF3421261.1"/>
    </source>
</evidence>
<protein>
    <submittedName>
        <fullName evidence="1">Uncharacterized protein</fullName>
    </submittedName>
</protein>
<accession>A0A833RPI7</accession>
<comment type="caution">
    <text evidence="1">The sequence shown here is derived from an EMBL/GenBank/DDBJ whole genome shotgun (WGS) entry which is preliminary data.</text>
</comment>
<dbReference type="Proteomes" id="UP000655588">
    <property type="component" value="Unassembled WGS sequence"/>
</dbReference>
<name>A0A833RPI7_9HYME</name>
<organism evidence="1 2">
    <name type="scientific">Frieseomelitta varia</name>
    <dbReference type="NCBI Taxonomy" id="561572"/>
    <lineage>
        <taxon>Eukaryota</taxon>
        <taxon>Metazoa</taxon>
        <taxon>Ecdysozoa</taxon>
        <taxon>Arthropoda</taxon>
        <taxon>Hexapoda</taxon>
        <taxon>Insecta</taxon>
        <taxon>Pterygota</taxon>
        <taxon>Neoptera</taxon>
        <taxon>Endopterygota</taxon>
        <taxon>Hymenoptera</taxon>
        <taxon>Apocrita</taxon>
        <taxon>Aculeata</taxon>
        <taxon>Apoidea</taxon>
        <taxon>Anthophila</taxon>
        <taxon>Apidae</taxon>
        <taxon>Frieseomelitta</taxon>
    </lineage>
</organism>
<dbReference type="AlphaFoldDB" id="A0A833RPI7"/>
<reference evidence="1" key="1">
    <citation type="submission" date="2019-11" db="EMBL/GenBank/DDBJ databases">
        <title>The nuclear and mitochondrial genomes of Frieseomelitta varia - a highly eusocial stingless bee (Meliponini) with a permanently sterile worker caste.</title>
        <authorList>
            <person name="Freitas F.C.P."/>
            <person name="Lourenco A.P."/>
            <person name="Nunes F.M.F."/>
            <person name="Paschoal A.R."/>
            <person name="Abreu F.C.P."/>
            <person name="Barbin F.O."/>
            <person name="Bataglia L."/>
            <person name="Cardoso-Junior C.A.M."/>
            <person name="Cervoni M.S."/>
            <person name="Silva S.R."/>
            <person name="Dalarmi F."/>
            <person name="Del Lama M.A."/>
            <person name="Depintor T.S."/>
            <person name="Ferreira K.M."/>
            <person name="Goria P.S."/>
            <person name="Jaskot M.C."/>
            <person name="Lago D.C."/>
            <person name="Luna-Lucena D."/>
            <person name="Moda L.M."/>
            <person name="Nascimento L."/>
            <person name="Pedrino M."/>
            <person name="Rabico F.O."/>
            <person name="Sanches F.C."/>
            <person name="Santos D.E."/>
            <person name="Santos C.G."/>
            <person name="Vieira J."/>
            <person name="Lopes T.F."/>
            <person name="Barchuk A.R."/>
            <person name="Hartfelder K."/>
            <person name="Simoes Z.L.P."/>
            <person name="Bitondi M.M.G."/>
            <person name="Pinheiro D.G."/>
        </authorList>
    </citation>
    <scope>NUCLEOTIDE SEQUENCE</scope>
    <source>
        <strain evidence="1">USP_RPSP 00005682</strain>
        <tissue evidence="1">Whole individual</tissue>
    </source>
</reference>
<proteinExistence type="predicted"/>